<dbReference type="KEGG" id="sxa:FMM02_07005"/>
<dbReference type="PIRSF" id="PIRSF003113">
    <property type="entry name" value="BolA"/>
    <property type="match status" value="1"/>
</dbReference>
<dbReference type="OrthoDB" id="9811118at2"/>
<evidence type="ECO:0000256" key="1">
    <source>
        <dbReference type="RuleBase" id="RU003860"/>
    </source>
</evidence>
<dbReference type="PANTHER" id="PTHR46230">
    <property type="match status" value="1"/>
</dbReference>
<dbReference type="GO" id="GO:0016226">
    <property type="term" value="P:iron-sulfur cluster assembly"/>
    <property type="evidence" value="ECO:0007669"/>
    <property type="project" value="TreeGrafter"/>
</dbReference>
<name>A0A516IS61_9SPHN</name>
<dbReference type="InterPro" id="IPR002634">
    <property type="entry name" value="BolA"/>
</dbReference>
<reference evidence="2 3" key="1">
    <citation type="submission" date="2019-07" db="EMBL/GenBank/DDBJ databases">
        <title>Sphingomonas AE3 Genome sequencing and assembly.</title>
        <authorList>
            <person name="Kim H."/>
        </authorList>
    </citation>
    <scope>NUCLEOTIDE SEQUENCE [LARGE SCALE GENOMIC DNA]</scope>
    <source>
        <strain evidence="2 3">AE3</strain>
    </source>
</reference>
<proteinExistence type="inferred from homology"/>
<dbReference type="AlphaFoldDB" id="A0A516IS61"/>
<protein>
    <submittedName>
        <fullName evidence="2">BolA family transcriptional regulator</fullName>
    </submittedName>
</protein>
<comment type="similarity">
    <text evidence="1">Belongs to the BolA/IbaG family.</text>
</comment>
<dbReference type="RefSeq" id="WP_147494175.1">
    <property type="nucleotide sequence ID" value="NZ_CP041659.1"/>
</dbReference>
<evidence type="ECO:0000313" key="2">
    <source>
        <dbReference type="EMBL" id="QDP19726.1"/>
    </source>
</evidence>
<organism evidence="2 3">
    <name type="scientific">Sphingomonas xanthus</name>
    <dbReference type="NCBI Taxonomy" id="2594473"/>
    <lineage>
        <taxon>Bacteria</taxon>
        <taxon>Pseudomonadati</taxon>
        <taxon>Pseudomonadota</taxon>
        <taxon>Alphaproteobacteria</taxon>
        <taxon>Sphingomonadales</taxon>
        <taxon>Sphingomonadaceae</taxon>
        <taxon>Sphingomonas</taxon>
    </lineage>
</organism>
<keyword evidence="3" id="KW-1185">Reference proteome</keyword>
<dbReference type="SUPFAM" id="SSF82657">
    <property type="entry name" value="BolA-like"/>
    <property type="match status" value="1"/>
</dbReference>
<dbReference type="EMBL" id="CP041659">
    <property type="protein sequence ID" value="QDP19726.1"/>
    <property type="molecule type" value="Genomic_DNA"/>
</dbReference>
<dbReference type="PANTHER" id="PTHR46230:SF7">
    <property type="entry name" value="BOLA-LIKE PROTEIN 1"/>
    <property type="match status" value="1"/>
</dbReference>
<accession>A0A516IS61</accession>
<gene>
    <name evidence="2" type="ORF">FMM02_07005</name>
</gene>
<dbReference type="Pfam" id="PF01722">
    <property type="entry name" value="BolA"/>
    <property type="match status" value="1"/>
</dbReference>
<dbReference type="Proteomes" id="UP000321857">
    <property type="component" value="Chromosome"/>
</dbReference>
<sequence length="98" mass="10727">MNAASTDPRDHGPVAREMIARLTAALRPTRLELEDQSRHHVGHAGHDPRGESHFGLVIESPAFAGMNRVQRQRAVYSALGELMDERVHALTIKASVPG</sequence>
<dbReference type="InterPro" id="IPR036065">
    <property type="entry name" value="BolA-like_sf"/>
</dbReference>
<dbReference type="Gene3D" id="3.30.300.90">
    <property type="entry name" value="BolA-like"/>
    <property type="match status" value="1"/>
</dbReference>
<evidence type="ECO:0000313" key="3">
    <source>
        <dbReference type="Proteomes" id="UP000321857"/>
    </source>
</evidence>